<name>A0AAD4CHR7_ASPNN</name>
<dbReference type="EMBL" id="VCAU01000076">
    <property type="protein sequence ID" value="KAF9886478.1"/>
    <property type="molecule type" value="Genomic_DNA"/>
</dbReference>
<accession>A0AAD4CHR7</accession>
<sequence>MTTSRHDYRIGWICALPLELAAAQAMLDKIHPPLTNRPEDRNTYVFGSIGLHNIVIACLPAGVYGTTAATATMVQMRSSYQSIEFCLMVGIGGGAPSPQADIRLGDIVVSAPTLRYGGVIQYDHGKAINGGQFMLTGTLDKPPEELLKTLSRLRAEHMLHGNRVQNFYSDALKRYPRLADAFRYPGQSEDRLFVAEYDHVADSCDDCDLAMLQCRSPRTECQPCVFYGLIASGNRVLRDAKARDSLARQYGILCFEMEAAGLMDVFPCLVIRGVCDYSDSHKNKQWQGYAAAVAAAYTKELTLFLPAHERLNRLHGCDQSFQCSQNPMVEETSQGRHPTTLSEAMGTQQRDVVEPTPQKTPYFMHPFSSTNSSVETYAPSTPAAIFTSLDAPTSHIDSHSTQEGTLQSEPTGVMESKGSHIMAEPACEQVDSVESASSRPTATSPEEKPIPLVSARPEFVGSQEQIGINEFLENLACEIKWEEALEKSWSLARRQRSWHPWPGDCLEVYYNLKNWMLACGSALLVLNCEPRAHPRAGDLIVETISFLLHRKKAHTNDNSAEYQVIWALSSMENSGNSSGEIVKSLIQQAVHACPSIRQSDIQTSFKTPPEDELWSLLAQVLARMARVFVLFEPRNTACTASLLRVAKELVNIPGSSIKFLVIHRQGVVPSSQFCSVVRVPLPSPLSRKMFPRRDLTWEALTPGF</sequence>
<protein>
    <recommendedName>
        <fullName evidence="4">Nucleoside phosphorylase domain-containing protein</fullName>
    </recommendedName>
</protein>
<reference evidence="2" key="1">
    <citation type="journal article" date="2019" name="Beilstein J. Org. Chem.">
        <title>Nanangenines: drimane sesquiterpenoids as the dominant metabolite cohort of a novel Australian fungus, Aspergillus nanangensis.</title>
        <authorList>
            <person name="Lacey H.J."/>
            <person name="Gilchrist C.L.M."/>
            <person name="Crombie A."/>
            <person name="Kalaitzis J.A."/>
            <person name="Vuong D."/>
            <person name="Rutledge P.J."/>
            <person name="Turner P."/>
            <person name="Pitt J.I."/>
            <person name="Lacey E."/>
            <person name="Chooi Y.H."/>
            <person name="Piggott A.M."/>
        </authorList>
    </citation>
    <scope>NUCLEOTIDE SEQUENCE</scope>
    <source>
        <strain evidence="2">MST-FP2251</strain>
    </source>
</reference>
<dbReference type="Proteomes" id="UP001194746">
    <property type="component" value="Unassembled WGS sequence"/>
</dbReference>
<dbReference type="PANTHER" id="PTHR46082:SF11">
    <property type="entry name" value="AAA+ ATPASE DOMAIN-CONTAINING PROTEIN-RELATED"/>
    <property type="match status" value="1"/>
</dbReference>
<dbReference type="AlphaFoldDB" id="A0AAD4CHR7"/>
<comment type="caution">
    <text evidence="2">The sequence shown here is derived from an EMBL/GenBank/DDBJ whole genome shotgun (WGS) entry which is preliminary data.</text>
</comment>
<dbReference type="InterPro" id="IPR053137">
    <property type="entry name" value="NLR-like"/>
</dbReference>
<feature type="compositionally biased region" description="Polar residues" evidence="1">
    <location>
        <begin position="399"/>
        <end position="410"/>
    </location>
</feature>
<evidence type="ECO:0000256" key="1">
    <source>
        <dbReference type="SAM" id="MobiDB-lite"/>
    </source>
</evidence>
<dbReference type="SUPFAM" id="SSF53167">
    <property type="entry name" value="Purine and uridine phosphorylases"/>
    <property type="match status" value="1"/>
</dbReference>
<dbReference type="GO" id="GO:0003824">
    <property type="term" value="F:catalytic activity"/>
    <property type="evidence" value="ECO:0007669"/>
    <property type="project" value="InterPro"/>
</dbReference>
<proteinExistence type="predicted"/>
<gene>
    <name evidence="2" type="ORF">FE257_011385</name>
</gene>
<organism evidence="2 3">
    <name type="scientific">Aspergillus nanangensis</name>
    <dbReference type="NCBI Taxonomy" id="2582783"/>
    <lineage>
        <taxon>Eukaryota</taxon>
        <taxon>Fungi</taxon>
        <taxon>Dikarya</taxon>
        <taxon>Ascomycota</taxon>
        <taxon>Pezizomycotina</taxon>
        <taxon>Eurotiomycetes</taxon>
        <taxon>Eurotiomycetidae</taxon>
        <taxon>Eurotiales</taxon>
        <taxon>Aspergillaceae</taxon>
        <taxon>Aspergillus</taxon>
        <taxon>Aspergillus subgen. Circumdati</taxon>
    </lineage>
</organism>
<dbReference type="Gene3D" id="3.40.50.1580">
    <property type="entry name" value="Nucleoside phosphorylase domain"/>
    <property type="match status" value="1"/>
</dbReference>
<evidence type="ECO:0008006" key="4">
    <source>
        <dbReference type="Google" id="ProtNLM"/>
    </source>
</evidence>
<feature type="region of interest" description="Disordered" evidence="1">
    <location>
        <begin position="429"/>
        <end position="449"/>
    </location>
</feature>
<evidence type="ECO:0000313" key="3">
    <source>
        <dbReference type="Proteomes" id="UP001194746"/>
    </source>
</evidence>
<keyword evidence="3" id="KW-1185">Reference proteome</keyword>
<feature type="compositionally biased region" description="Polar residues" evidence="1">
    <location>
        <begin position="432"/>
        <end position="444"/>
    </location>
</feature>
<dbReference type="InterPro" id="IPR035994">
    <property type="entry name" value="Nucleoside_phosphorylase_sf"/>
</dbReference>
<dbReference type="PANTHER" id="PTHR46082">
    <property type="entry name" value="ATP/GTP-BINDING PROTEIN-RELATED"/>
    <property type="match status" value="1"/>
</dbReference>
<reference evidence="2" key="2">
    <citation type="submission" date="2020-02" db="EMBL/GenBank/DDBJ databases">
        <authorList>
            <person name="Gilchrist C.L.M."/>
            <person name="Chooi Y.-H."/>
        </authorList>
    </citation>
    <scope>NUCLEOTIDE SEQUENCE</scope>
    <source>
        <strain evidence="2">MST-FP2251</strain>
    </source>
</reference>
<feature type="region of interest" description="Disordered" evidence="1">
    <location>
        <begin position="394"/>
        <end position="413"/>
    </location>
</feature>
<dbReference type="GO" id="GO:0009116">
    <property type="term" value="P:nucleoside metabolic process"/>
    <property type="evidence" value="ECO:0007669"/>
    <property type="project" value="InterPro"/>
</dbReference>
<evidence type="ECO:0000313" key="2">
    <source>
        <dbReference type="EMBL" id="KAF9886478.1"/>
    </source>
</evidence>